<dbReference type="Proteomes" id="UP000321518">
    <property type="component" value="Unassembled WGS sequence"/>
</dbReference>
<reference evidence="3 4" key="1">
    <citation type="submission" date="2019-07" db="EMBL/GenBank/DDBJ databases">
        <title>Rhodotorula toruloides NBRC10032 genome sequencing.</title>
        <authorList>
            <person name="Shida Y."/>
            <person name="Takaku H."/>
            <person name="Ogasawara W."/>
            <person name="Mori K."/>
        </authorList>
    </citation>
    <scope>NUCLEOTIDE SEQUENCE [LARGE SCALE GENOMIC DNA]</scope>
    <source>
        <strain evidence="3 4">NBRC10032</strain>
    </source>
</reference>
<proteinExistence type="predicted"/>
<accession>A0A511KQU3</accession>
<feature type="region of interest" description="Disordered" evidence="2">
    <location>
        <begin position="118"/>
        <end position="160"/>
    </location>
</feature>
<dbReference type="PANTHER" id="PTHR31836">
    <property type="match status" value="1"/>
</dbReference>
<dbReference type="Gene3D" id="2.40.40.10">
    <property type="entry name" value="RlpA-like domain"/>
    <property type="match status" value="1"/>
</dbReference>
<gene>
    <name evidence="3" type="ORF">Rt10032_c25g6740</name>
</gene>
<comment type="caution">
    <text evidence="3">The sequence shown here is derived from an EMBL/GenBank/DDBJ whole genome shotgun (WGS) entry which is preliminary data.</text>
</comment>
<evidence type="ECO:0000313" key="3">
    <source>
        <dbReference type="EMBL" id="GEM12723.1"/>
    </source>
</evidence>
<organism evidence="3 4">
    <name type="scientific">Rhodotorula toruloides</name>
    <name type="common">Yeast</name>
    <name type="synonym">Rhodosporidium toruloides</name>
    <dbReference type="NCBI Taxonomy" id="5286"/>
    <lineage>
        <taxon>Eukaryota</taxon>
        <taxon>Fungi</taxon>
        <taxon>Dikarya</taxon>
        <taxon>Basidiomycota</taxon>
        <taxon>Pucciniomycotina</taxon>
        <taxon>Microbotryomycetes</taxon>
        <taxon>Sporidiobolales</taxon>
        <taxon>Sporidiobolaceae</taxon>
        <taxon>Rhodotorula</taxon>
    </lineage>
</organism>
<dbReference type="PANTHER" id="PTHR31836:SF24">
    <property type="entry name" value="RLPA-LIKE PROTEIN DOUBLE-PSI BETA-BARREL DOMAIN-CONTAINING PROTEIN"/>
    <property type="match status" value="1"/>
</dbReference>
<dbReference type="CDD" id="cd22191">
    <property type="entry name" value="DPBB_RlpA_EXP_N-like"/>
    <property type="match status" value="2"/>
</dbReference>
<evidence type="ECO:0000313" key="4">
    <source>
        <dbReference type="Proteomes" id="UP000321518"/>
    </source>
</evidence>
<keyword evidence="1" id="KW-0732">Signal</keyword>
<evidence type="ECO:0000256" key="2">
    <source>
        <dbReference type="SAM" id="MobiDB-lite"/>
    </source>
</evidence>
<dbReference type="AlphaFoldDB" id="A0A511KQU3"/>
<dbReference type="OrthoDB" id="623670at2759"/>
<protein>
    <recommendedName>
        <fullName evidence="5">Expansin family protein</fullName>
    </recommendedName>
</protein>
<name>A0A511KQU3_RHOTO</name>
<evidence type="ECO:0008006" key="5">
    <source>
        <dbReference type="Google" id="ProtNLM"/>
    </source>
</evidence>
<dbReference type="EMBL" id="BJWK01000025">
    <property type="protein sequence ID" value="GEM12723.1"/>
    <property type="molecule type" value="Genomic_DNA"/>
</dbReference>
<dbReference type="SUPFAM" id="SSF50685">
    <property type="entry name" value="Barwin-like endoglucanases"/>
    <property type="match status" value="1"/>
</dbReference>
<dbReference type="InterPro" id="IPR036908">
    <property type="entry name" value="RlpA-like_sf"/>
</dbReference>
<evidence type="ECO:0000256" key="1">
    <source>
        <dbReference type="ARBA" id="ARBA00022729"/>
    </source>
</evidence>
<sequence length="382" mass="36608">MDSDSASIVALPLSLYPTPSSHSSLCNTTVSLSAPSTGKSLTARVVGGSDRQNYTVISRAAFQALGGDLQGGELGVVMEFVEGAVSSLAGAAQTGGAAKVPGGSVAASVLTSQSSAVAAQQQQATTPQAVKTSSPAPAPTTTPAAPVKQTTTTTTSSWDSASAAASKSRADAAWASSSSASAAAAVASKSSADAAWASSSSAAAYKLWASSSSAAAAGAAASKSAADAAWASSSSAAAAAASKSAAAAAWASSSSAAAAAKATQTSSSSGGNGGGGSGGGKVYTGGIATFFYQNGVAGNCGQVNSDSSYIVALPTSTYAGGSHCGQSVKITRSDTGQSLTAKVADSCPTCNNASCLDLSVGAFTALGGTESMGVFDITWQFV</sequence>
<dbReference type="InterPro" id="IPR051477">
    <property type="entry name" value="Expansin_CellWall"/>
</dbReference>